<dbReference type="GO" id="GO:0000976">
    <property type="term" value="F:transcription cis-regulatory region binding"/>
    <property type="evidence" value="ECO:0007669"/>
    <property type="project" value="TreeGrafter"/>
</dbReference>
<dbReference type="InterPro" id="IPR041478">
    <property type="entry name" value="TetR_C_27"/>
</dbReference>
<evidence type="ECO:0000256" key="2">
    <source>
        <dbReference type="ARBA" id="ARBA00023125"/>
    </source>
</evidence>
<dbReference type="SUPFAM" id="SSF46689">
    <property type="entry name" value="Homeodomain-like"/>
    <property type="match status" value="1"/>
</dbReference>
<dbReference type="RefSeq" id="WP_330602420.1">
    <property type="nucleotide sequence ID" value="NZ_AP023368.1"/>
</dbReference>
<gene>
    <name evidence="6" type="ORF">bsdcttw_20220</name>
</gene>
<dbReference type="AlphaFoldDB" id="A0A7I8DNX6"/>
<dbReference type="InterPro" id="IPR050109">
    <property type="entry name" value="HTH-type_TetR-like_transc_reg"/>
</dbReference>
<evidence type="ECO:0000256" key="4">
    <source>
        <dbReference type="PROSITE-ProRule" id="PRU00335"/>
    </source>
</evidence>
<keyword evidence="3" id="KW-0804">Transcription</keyword>
<dbReference type="KEGG" id="acht:bsdcttw_20220"/>
<reference evidence="6 7" key="1">
    <citation type="submission" date="2020-08" db="EMBL/GenBank/DDBJ databases">
        <title>Draft genome sequencing of an Anaerocolumna strain isolated from anoxic soil subjected to BSD treatment.</title>
        <authorList>
            <person name="Uek A."/>
            <person name="Tonouchi A."/>
        </authorList>
    </citation>
    <scope>NUCLEOTIDE SEQUENCE [LARGE SCALE GENOMIC DNA]</scope>
    <source>
        <strain evidence="6 7">CTTW</strain>
    </source>
</reference>
<dbReference type="Pfam" id="PF00440">
    <property type="entry name" value="TetR_N"/>
    <property type="match status" value="1"/>
</dbReference>
<feature type="DNA-binding region" description="H-T-H motif" evidence="4">
    <location>
        <begin position="28"/>
        <end position="47"/>
    </location>
</feature>
<keyword evidence="2 4" id="KW-0238">DNA-binding</keyword>
<sequence>MDKISLDKEVILNATEEVIRRFGPEKANISDVAKSLNVSHAALYRYYNGKNVLWNAVTERWLSNLHAASNEIIKEDKPADIKLFHLLEDFAEAKRRSAVNDPEMFANYLKLAQSSRDVIEKSVEEGTNCIKDIIVQGIAEGIFFEENPDQAAKTVYLATSVFIHPNSFDDSNRKQNIESVVDLLIRGLKNPNRTDK</sequence>
<dbReference type="InterPro" id="IPR036271">
    <property type="entry name" value="Tet_transcr_reg_TetR-rel_C_sf"/>
</dbReference>
<dbReference type="Gene3D" id="1.10.357.10">
    <property type="entry name" value="Tetracycline Repressor, domain 2"/>
    <property type="match status" value="1"/>
</dbReference>
<protein>
    <recommendedName>
        <fullName evidence="5">HTH tetR-type domain-containing protein</fullName>
    </recommendedName>
</protein>
<evidence type="ECO:0000313" key="7">
    <source>
        <dbReference type="Proteomes" id="UP000515703"/>
    </source>
</evidence>
<accession>A0A7I8DNX6</accession>
<dbReference type="SUPFAM" id="SSF48498">
    <property type="entry name" value="Tetracyclin repressor-like, C-terminal domain"/>
    <property type="match status" value="1"/>
</dbReference>
<dbReference type="PANTHER" id="PTHR30055">
    <property type="entry name" value="HTH-TYPE TRANSCRIPTIONAL REGULATOR RUTR"/>
    <property type="match status" value="1"/>
</dbReference>
<proteinExistence type="predicted"/>
<dbReference type="GO" id="GO:0003700">
    <property type="term" value="F:DNA-binding transcription factor activity"/>
    <property type="evidence" value="ECO:0007669"/>
    <property type="project" value="TreeGrafter"/>
</dbReference>
<evidence type="ECO:0000259" key="5">
    <source>
        <dbReference type="PROSITE" id="PS50977"/>
    </source>
</evidence>
<reference evidence="6 7" key="2">
    <citation type="submission" date="2020-08" db="EMBL/GenBank/DDBJ databases">
        <authorList>
            <person name="Ueki A."/>
            <person name="Tonouchi A."/>
        </authorList>
    </citation>
    <scope>NUCLEOTIDE SEQUENCE [LARGE SCALE GENOMIC DNA]</scope>
    <source>
        <strain evidence="6 7">CTTW</strain>
    </source>
</reference>
<evidence type="ECO:0000256" key="1">
    <source>
        <dbReference type="ARBA" id="ARBA00023015"/>
    </source>
</evidence>
<keyword evidence="7" id="KW-1185">Reference proteome</keyword>
<evidence type="ECO:0000256" key="3">
    <source>
        <dbReference type="ARBA" id="ARBA00023163"/>
    </source>
</evidence>
<dbReference type="Pfam" id="PF17935">
    <property type="entry name" value="TetR_C_27"/>
    <property type="match status" value="1"/>
</dbReference>
<dbReference type="InterPro" id="IPR009057">
    <property type="entry name" value="Homeodomain-like_sf"/>
</dbReference>
<feature type="domain" description="HTH tetR-type" evidence="5">
    <location>
        <begin position="5"/>
        <end position="65"/>
    </location>
</feature>
<name>A0A7I8DNX6_9FIRM</name>
<keyword evidence="1" id="KW-0805">Transcription regulation</keyword>
<dbReference type="PANTHER" id="PTHR30055:SF151">
    <property type="entry name" value="TRANSCRIPTIONAL REGULATORY PROTEIN"/>
    <property type="match status" value="1"/>
</dbReference>
<dbReference type="EMBL" id="AP023368">
    <property type="protein sequence ID" value="BCJ98981.1"/>
    <property type="molecule type" value="Genomic_DNA"/>
</dbReference>
<organism evidence="6 7">
    <name type="scientific">Anaerocolumna chitinilytica</name>
    <dbReference type="NCBI Taxonomy" id="1727145"/>
    <lineage>
        <taxon>Bacteria</taxon>
        <taxon>Bacillati</taxon>
        <taxon>Bacillota</taxon>
        <taxon>Clostridia</taxon>
        <taxon>Lachnospirales</taxon>
        <taxon>Lachnospiraceae</taxon>
        <taxon>Anaerocolumna</taxon>
    </lineage>
</organism>
<dbReference type="InterPro" id="IPR001647">
    <property type="entry name" value="HTH_TetR"/>
</dbReference>
<evidence type="ECO:0000313" key="6">
    <source>
        <dbReference type="EMBL" id="BCJ98981.1"/>
    </source>
</evidence>
<dbReference type="Proteomes" id="UP000515703">
    <property type="component" value="Chromosome"/>
</dbReference>
<dbReference type="PROSITE" id="PS50977">
    <property type="entry name" value="HTH_TETR_2"/>
    <property type="match status" value="1"/>
</dbReference>